<comment type="caution">
    <text evidence="11">The sequence shown here is derived from an EMBL/GenBank/DDBJ whole genome shotgun (WGS) entry which is preliminary data.</text>
</comment>
<evidence type="ECO:0000256" key="3">
    <source>
        <dbReference type="ARBA" id="ARBA00022692"/>
    </source>
</evidence>
<evidence type="ECO:0000313" key="11">
    <source>
        <dbReference type="EMBL" id="MBB6523600.1"/>
    </source>
</evidence>
<evidence type="ECO:0000313" key="12">
    <source>
        <dbReference type="Proteomes" id="UP000528457"/>
    </source>
</evidence>
<reference evidence="11 12" key="1">
    <citation type="submission" date="2020-08" db="EMBL/GenBank/DDBJ databases">
        <title>Genomic Encyclopedia of Type Strains, Phase IV (KMG-IV): sequencing the most valuable type-strain genomes for metagenomic binning, comparative biology and taxonomic classification.</title>
        <authorList>
            <person name="Goeker M."/>
        </authorList>
    </citation>
    <scope>NUCLEOTIDE SEQUENCE [LARGE SCALE GENOMIC DNA]</scope>
    <source>
        <strain evidence="11 12">DSM 22368</strain>
    </source>
</reference>
<gene>
    <name evidence="11" type="ORF">HNR48_003914</name>
</gene>
<keyword evidence="5 8" id="KW-0472">Membrane</keyword>
<sequence length="456" mass="50532">MITLKRFARKRSRSLLSTTLLSAALLSPASWADNQLEAGLMRDIKKSQSQLLALQKKQSAERQSFSTRLHKAEIQVEGLRDKAATIQRLADEKTLALQELQDRLKNWQEQDAYQAYALVDYLGNKIDLDDSHNSDTLLNLFEQQAQEQQDALLPSWKAQQIISTDGQLQDAQVLRLGPVRWAVSKAPDSQAIAGWLNDNDIPEIILQASDSQSRSWQAQAQQGQGELHFDPSLERAIKLAQQEESLSEHIFKGGVWALPILFFGVVAVICALLKSLQLLRLPKWIPALGSRAAAAFQRGDREAGAQLQALFKQQKKPGIQAQLLNICLTEEQLGPREDRLFNSLMADKQRLEKWLGTIAVIAAVAPLLGLLGTVSGMIETFKLMTIFGSGDASAVSSGISEALVTTELGLVVAIPALLLHAFLQRWVRRQNSKAEAFAIELSQLQWPVEKPEVRAA</sequence>
<organism evidence="11 12">
    <name type="scientific">Pseudoteredinibacter isoporae</name>
    <dbReference type="NCBI Taxonomy" id="570281"/>
    <lineage>
        <taxon>Bacteria</taxon>
        <taxon>Pseudomonadati</taxon>
        <taxon>Pseudomonadota</taxon>
        <taxon>Gammaproteobacteria</taxon>
        <taxon>Cellvibrionales</taxon>
        <taxon>Cellvibrionaceae</taxon>
        <taxon>Pseudoteredinibacter</taxon>
    </lineage>
</organism>
<keyword evidence="12" id="KW-1185">Reference proteome</keyword>
<dbReference type="InParanoid" id="A0A7X0JXZ5"/>
<dbReference type="InterPro" id="IPR050790">
    <property type="entry name" value="ExbB/TolQ_transport"/>
</dbReference>
<dbReference type="Proteomes" id="UP000528457">
    <property type="component" value="Unassembled WGS sequence"/>
</dbReference>
<comment type="subcellular location">
    <subcellularLocation>
        <location evidence="1">Cell membrane</location>
        <topology evidence="1">Multi-pass membrane protein</topology>
    </subcellularLocation>
    <subcellularLocation>
        <location evidence="6">Membrane</location>
        <topology evidence="6">Multi-pass membrane protein</topology>
    </subcellularLocation>
</comment>
<keyword evidence="7" id="KW-0175">Coiled coil</keyword>
<evidence type="ECO:0000259" key="10">
    <source>
        <dbReference type="Pfam" id="PF01618"/>
    </source>
</evidence>
<dbReference type="AlphaFoldDB" id="A0A7X0JXZ5"/>
<feature type="transmembrane region" description="Helical" evidence="8">
    <location>
        <begin position="398"/>
        <end position="423"/>
    </location>
</feature>
<evidence type="ECO:0000256" key="5">
    <source>
        <dbReference type="ARBA" id="ARBA00023136"/>
    </source>
</evidence>
<keyword evidence="3 8" id="KW-0812">Transmembrane</keyword>
<dbReference type="PANTHER" id="PTHR30625:SF11">
    <property type="entry name" value="MOTA_TOLQ_EXBB PROTON CHANNEL DOMAIN-CONTAINING PROTEIN"/>
    <property type="match status" value="1"/>
</dbReference>
<dbReference type="InterPro" id="IPR002898">
    <property type="entry name" value="MotA_ExbB_proton_chnl"/>
</dbReference>
<feature type="signal peptide" evidence="9">
    <location>
        <begin position="1"/>
        <end position="32"/>
    </location>
</feature>
<evidence type="ECO:0000256" key="1">
    <source>
        <dbReference type="ARBA" id="ARBA00004651"/>
    </source>
</evidence>
<feature type="transmembrane region" description="Helical" evidence="8">
    <location>
        <begin position="254"/>
        <end position="273"/>
    </location>
</feature>
<keyword evidence="4 8" id="KW-1133">Transmembrane helix</keyword>
<evidence type="ECO:0000256" key="2">
    <source>
        <dbReference type="ARBA" id="ARBA00022475"/>
    </source>
</evidence>
<proteinExistence type="inferred from homology"/>
<evidence type="ECO:0000256" key="4">
    <source>
        <dbReference type="ARBA" id="ARBA00022989"/>
    </source>
</evidence>
<dbReference type="GO" id="GO:0005886">
    <property type="term" value="C:plasma membrane"/>
    <property type="evidence" value="ECO:0007669"/>
    <property type="project" value="UniProtKB-SubCell"/>
</dbReference>
<dbReference type="Pfam" id="PF01618">
    <property type="entry name" value="MotA_ExbB"/>
    <property type="match status" value="1"/>
</dbReference>
<dbReference type="EMBL" id="JACHHT010000004">
    <property type="protein sequence ID" value="MBB6523600.1"/>
    <property type="molecule type" value="Genomic_DNA"/>
</dbReference>
<protein>
    <submittedName>
        <fullName evidence="11">Biopolymer transport protein ExbB</fullName>
    </submittedName>
</protein>
<name>A0A7X0JXZ5_9GAMM</name>
<feature type="coiled-coil region" evidence="7">
    <location>
        <begin position="69"/>
        <end position="110"/>
    </location>
</feature>
<evidence type="ECO:0000256" key="8">
    <source>
        <dbReference type="SAM" id="Phobius"/>
    </source>
</evidence>
<evidence type="ECO:0000256" key="9">
    <source>
        <dbReference type="SAM" id="SignalP"/>
    </source>
</evidence>
<keyword evidence="9" id="KW-0732">Signal</keyword>
<keyword evidence="6" id="KW-0653">Protein transport</keyword>
<feature type="domain" description="MotA/TolQ/ExbB proton channel" evidence="10">
    <location>
        <begin position="338"/>
        <end position="435"/>
    </location>
</feature>
<dbReference type="RefSeq" id="WP_166843387.1">
    <property type="nucleotide sequence ID" value="NZ_JAAONY010000004.1"/>
</dbReference>
<feature type="transmembrane region" description="Helical" evidence="8">
    <location>
        <begin position="354"/>
        <end position="378"/>
    </location>
</feature>
<feature type="chain" id="PRO_5030713475" evidence="9">
    <location>
        <begin position="33"/>
        <end position="456"/>
    </location>
</feature>
<keyword evidence="2" id="KW-1003">Cell membrane</keyword>
<comment type="similarity">
    <text evidence="6">Belongs to the exbB/tolQ family.</text>
</comment>
<evidence type="ECO:0000256" key="6">
    <source>
        <dbReference type="RuleBase" id="RU004057"/>
    </source>
</evidence>
<evidence type="ECO:0000256" key="7">
    <source>
        <dbReference type="SAM" id="Coils"/>
    </source>
</evidence>
<keyword evidence="6" id="KW-0813">Transport</keyword>
<dbReference type="GO" id="GO:0017038">
    <property type="term" value="P:protein import"/>
    <property type="evidence" value="ECO:0007669"/>
    <property type="project" value="TreeGrafter"/>
</dbReference>
<accession>A0A7X0JXZ5</accession>
<dbReference type="PANTHER" id="PTHR30625">
    <property type="entry name" value="PROTEIN TOLQ"/>
    <property type="match status" value="1"/>
</dbReference>